<accession>A0ABN7EGU6</accession>
<keyword evidence="1" id="KW-0472">Membrane</keyword>
<comment type="caution">
    <text evidence="2">The sequence shown here is derived from an EMBL/GenBank/DDBJ whole genome shotgun (WGS) entry which is preliminary data.</text>
</comment>
<proteinExistence type="predicted"/>
<evidence type="ECO:0000313" key="2">
    <source>
        <dbReference type="EMBL" id="CAA9196598.1"/>
    </source>
</evidence>
<keyword evidence="1" id="KW-1133">Transmembrane helix</keyword>
<reference evidence="2 3" key="1">
    <citation type="submission" date="2020-02" db="EMBL/GenBank/DDBJ databases">
        <authorList>
            <person name="Criscuolo A."/>
        </authorList>
    </citation>
    <scope>NUCLEOTIDE SEQUENCE [LARGE SCALE GENOMIC DNA]</scope>
    <source>
        <strain evidence="2">CECT7796</strain>
    </source>
</reference>
<dbReference type="PROSITE" id="PS51257">
    <property type="entry name" value="PROKAR_LIPOPROTEIN"/>
    <property type="match status" value="1"/>
</dbReference>
<feature type="transmembrane region" description="Helical" evidence="1">
    <location>
        <begin position="16"/>
        <end position="36"/>
    </location>
</feature>
<dbReference type="Proteomes" id="UP000474567">
    <property type="component" value="Unassembled WGS sequence"/>
</dbReference>
<evidence type="ECO:0000256" key="1">
    <source>
        <dbReference type="SAM" id="Phobius"/>
    </source>
</evidence>
<evidence type="ECO:0000313" key="3">
    <source>
        <dbReference type="Proteomes" id="UP000474567"/>
    </source>
</evidence>
<name>A0ABN7EGU6_9FLAO</name>
<keyword evidence="3" id="KW-1185">Reference proteome</keyword>
<organism evidence="2 3">
    <name type="scientific">Flavobacterium collinsii</name>
    <dbReference type="NCBI Taxonomy" id="1114861"/>
    <lineage>
        <taxon>Bacteria</taxon>
        <taxon>Pseudomonadati</taxon>
        <taxon>Bacteroidota</taxon>
        <taxon>Flavobacteriia</taxon>
        <taxon>Flavobacteriales</taxon>
        <taxon>Flavobacteriaceae</taxon>
        <taxon>Flavobacterium</taxon>
    </lineage>
</organism>
<keyword evidence="1" id="KW-0812">Transmembrane</keyword>
<sequence length="63" mass="7263">MIDINRSFFLAKVYKLAAVFFCTLISFLMFSCNFFVENGGLGTSLNIEDSKQERYLLVNIKQI</sequence>
<protein>
    <submittedName>
        <fullName evidence="2">Uncharacterized protein</fullName>
    </submittedName>
</protein>
<gene>
    <name evidence="2" type="ORF">FLACOL7796_01235</name>
</gene>
<dbReference type="EMBL" id="CADCST010000068">
    <property type="protein sequence ID" value="CAA9196598.1"/>
    <property type="molecule type" value="Genomic_DNA"/>
</dbReference>